<gene>
    <name evidence="1" type="ORF">A2361_00680</name>
</gene>
<protein>
    <submittedName>
        <fullName evidence="1">Uncharacterized protein</fullName>
    </submittedName>
</protein>
<organism evidence="1 2">
    <name type="scientific">Candidatus Woesebacteria bacterium RIFOXYB1_FULL_40_26</name>
    <dbReference type="NCBI Taxonomy" id="1802539"/>
    <lineage>
        <taxon>Bacteria</taxon>
        <taxon>Candidatus Woeseibacteriota</taxon>
    </lineage>
</organism>
<accession>A0A1F8CV82</accession>
<reference evidence="1 2" key="1">
    <citation type="journal article" date="2016" name="Nat. Commun.">
        <title>Thousands of microbial genomes shed light on interconnected biogeochemical processes in an aquifer system.</title>
        <authorList>
            <person name="Anantharaman K."/>
            <person name="Brown C.T."/>
            <person name="Hug L.A."/>
            <person name="Sharon I."/>
            <person name="Castelle C.J."/>
            <person name="Probst A.J."/>
            <person name="Thomas B.C."/>
            <person name="Singh A."/>
            <person name="Wilkins M.J."/>
            <person name="Karaoz U."/>
            <person name="Brodie E.L."/>
            <person name="Williams K.H."/>
            <person name="Hubbard S.S."/>
            <person name="Banfield J.F."/>
        </authorList>
    </citation>
    <scope>NUCLEOTIDE SEQUENCE [LARGE SCALE GENOMIC DNA]</scope>
</reference>
<dbReference type="Proteomes" id="UP000178848">
    <property type="component" value="Unassembled WGS sequence"/>
</dbReference>
<name>A0A1F8CV82_9BACT</name>
<evidence type="ECO:0000313" key="2">
    <source>
        <dbReference type="Proteomes" id="UP000178848"/>
    </source>
</evidence>
<comment type="caution">
    <text evidence="1">The sequence shown here is derived from an EMBL/GenBank/DDBJ whole genome shotgun (WGS) entry which is preliminary data.</text>
</comment>
<dbReference type="AlphaFoldDB" id="A0A1F8CV82"/>
<dbReference type="EMBL" id="MGHZ01000039">
    <property type="protein sequence ID" value="OGM80171.1"/>
    <property type="molecule type" value="Genomic_DNA"/>
</dbReference>
<sequence length="78" mass="9306">MNFCFHEMNFTKFELKTQRHICSFFACPKNELRKCPPDNFSTEFPFAHTYVSQTPRSKPSSDYRTFKLYSQTPILVKN</sequence>
<evidence type="ECO:0000313" key="1">
    <source>
        <dbReference type="EMBL" id="OGM80171.1"/>
    </source>
</evidence>
<proteinExistence type="predicted"/>